<gene>
    <name evidence="2" type="ORF">BDK51DRAFT_34432</name>
</gene>
<organism evidence="2 3">
    <name type="scientific">Blyttiomyces helicus</name>
    <dbReference type="NCBI Taxonomy" id="388810"/>
    <lineage>
        <taxon>Eukaryota</taxon>
        <taxon>Fungi</taxon>
        <taxon>Fungi incertae sedis</taxon>
        <taxon>Chytridiomycota</taxon>
        <taxon>Chytridiomycota incertae sedis</taxon>
        <taxon>Chytridiomycetes</taxon>
        <taxon>Chytridiomycetes incertae sedis</taxon>
        <taxon>Blyttiomyces</taxon>
    </lineage>
</organism>
<dbReference type="EMBL" id="KZ993898">
    <property type="protein sequence ID" value="RKO94433.1"/>
    <property type="molecule type" value="Genomic_DNA"/>
</dbReference>
<proteinExistence type="predicted"/>
<name>A0A4P9WQI5_9FUNG</name>
<reference evidence="3" key="1">
    <citation type="journal article" date="2018" name="Nat. Microbiol.">
        <title>Leveraging single-cell genomics to expand the fungal tree of life.</title>
        <authorList>
            <person name="Ahrendt S.R."/>
            <person name="Quandt C.A."/>
            <person name="Ciobanu D."/>
            <person name="Clum A."/>
            <person name="Salamov A."/>
            <person name="Andreopoulos B."/>
            <person name="Cheng J.F."/>
            <person name="Woyke T."/>
            <person name="Pelin A."/>
            <person name="Henrissat B."/>
            <person name="Reynolds N.K."/>
            <person name="Benny G.L."/>
            <person name="Smith M.E."/>
            <person name="James T.Y."/>
            <person name="Grigoriev I.V."/>
        </authorList>
    </citation>
    <scope>NUCLEOTIDE SEQUENCE [LARGE SCALE GENOMIC DNA]</scope>
</reference>
<dbReference type="AlphaFoldDB" id="A0A4P9WQI5"/>
<protein>
    <submittedName>
        <fullName evidence="2">Uncharacterized protein</fullName>
    </submittedName>
</protein>
<keyword evidence="1" id="KW-0732">Signal</keyword>
<accession>A0A4P9WQI5</accession>
<evidence type="ECO:0000313" key="3">
    <source>
        <dbReference type="Proteomes" id="UP000269721"/>
    </source>
</evidence>
<feature type="signal peptide" evidence="1">
    <location>
        <begin position="1"/>
        <end position="22"/>
    </location>
</feature>
<feature type="chain" id="PRO_5020498971" evidence="1">
    <location>
        <begin position="23"/>
        <end position="421"/>
    </location>
</feature>
<evidence type="ECO:0000313" key="2">
    <source>
        <dbReference type="EMBL" id="RKO94433.1"/>
    </source>
</evidence>
<dbReference type="Proteomes" id="UP000269721">
    <property type="component" value="Unassembled WGS sequence"/>
</dbReference>
<sequence length="421" mass="44580">MGGKLVSGFMMLGLFCRFGVYSAPAATEHDHQATAISGFVLPPGFVAVAKTTTVSGKTTTAVIVKTITPAVGKTTTAAIAKTNTPAVGKTTTAASAKTTTPAFGKTTAVASTKTTTPAVGKTTTAAIAKTTTPAAHKTTTPAAQKTTTAAIAKTTTPAAHNTTTAPIAKNTAPPPATTGAKSAPDQTIYVKYQHFTGNVNCDSDYADIIRTNILPWTCSGVESNCGDTNSCFQMNTNVETVQYYINCNSDCSSCGYVYPVWYDNQCTTLGVLEGNSALASYLIYTNNYSNFPGVQYDVAIYSSTSCDGAPVITFNNVVAGTCGTTFFGGFNTGDYFSGYEFSMLITETDGKMIVFSSCNFDCTYCYNMWIAYFGSCSTDGVASGYSFSTNYNVPDRILTFSTVLLWEALDTKNRRRISKQY</sequence>
<keyword evidence="3" id="KW-1185">Reference proteome</keyword>
<evidence type="ECO:0000256" key="1">
    <source>
        <dbReference type="SAM" id="SignalP"/>
    </source>
</evidence>